<accession>A0A0C9VXH3</accession>
<name>A0A0C9VXH3_9AGAM</name>
<dbReference type="EMBL" id="KN840018">
    <property type="protein sequence ID" value="KIJ58008.1"/>
    <property type="molecule type" value="Genomic_DNA"/>
</dbReference>
<dbReference type="Proteomes" id="UP000053820">
    <property type="component" value="Unassembled WGS sequence"/>
</dbReference>
<evidence type="ECO:0000313" key="2">
    <source>
        <dbReference type="Proteomes" id="UP000053820"/>
    </source>
</evidence>
<protein>
    <submittedName>
        <fullName evidence="1">Uncharacterized protein</fullName>
    </submittedName>
</protein>
<proteinExistence type="predicted"/>
<dbReference type="HOGENOM" id="CLU_2483628_0_0_1"/>
<gene>
    <name evidence="1" type="ORF">HYDPIDRAFT_120103</name>
</gene>
<evidence type="ECO:0000313" key="1">
    <source>
        <dbReference type="EMBL" id="KIJ58008.1"/>
    </source>
</evidence>
<dbReference type="AlphaFoldDB" id="A0A0C9VXH3"/>
<sequence length="87" mass="9802">MDLGPPLRSLLPASLQKDGTETSLRLLAHKLDYLFGQFLRKLPHESLIWFDDAKFHGHYMLRQGAGIALCAKECALTHLCGDRGRLK</sequence>
<organism evidence="1 2">
    <name type="scientific">Hydnomerulius pinastri MD-312</name>
    <dbReference type="NCBI Taxonomy" id="994086"/>
    <lineage>
        <taxon>Eukaryota</taxon>
        <taxon>Fungi</taxon>
        <taxon>Dikarya</taxon>
        <taxon>Basidiomycota</taxon>
        <taxon>Agaricomycotina</taxon>
        <taxon>Agaricomycetes</taxon>
        <taxon>Agaricomycetidae</taxon>
        <taxon>Boletales</taxon>
        <taxon>Boletales incertae sedis</taxon>
        <taxon>Leucogyrophana</taxon>
    </lineage>
</organism>
<reference evidence="1 2" key="1">
    <citation type="submission" date="2014-04" db="EMBL/GenBank/DDBJ databases">
        <title>Evolutionary Origins and Diversification of the Mycorrhizal Mutualists.</title>
        <authorList>
            <consortium name="DOE Joint Genome Institute"/>
            <consortium name="Mycorrhizal Genomics Consortium"/>
            <person name="Kohler A."/>
            <person name="Kuo A."/>
            <person name="Nagy L.G."/>
            <person name="Floudas D."/>
            <person name="Copeland A."/>
            <person name="Barry K.W."/>
            <person name="Cichocki N."/>
            <person name="Veneault-Fourrey C."/>
            <person name="LaButti K."/>
            <person name="Lindquist E.A."/>
            <person name="Lipzen A."/>
            <person name="Lundell T."/>
            <person name="Morin E."/>
            <person name="Murat C."/>
            <person name="Riley R."/>
            <person name="Ohm R."/>
            <person name="Sun H."/>
            <person name="Tunlid A."/>
            <person name="Henrissat B."/>
            <person name="Grigoriev I.V."/>
            <person name="Hibbett D.S."/>
            <person name="Martin F."/>
        </authorList>
    </citation>
    <scope>NUCLEOTIDE SEQUENCE [LARGE SCALE GENOMIC DNA]</scope>
    <source>
        <strain evidence="1 2">MD-312</strain>
    </source>
</reference>
<keyword evidence="2" id="KW-1185">Reference proteome</keyword>